<dbReference type="SUPFAM" id="SSF53756">
    <property type="entry name" value="UDP-Glycosyltransferase/glycogen phosphorylase"/>
    <property type="match status" value="1"/>
</dbReference>
<dbReference type="AlphaFoldDB" id="A0A0M2SPZ6"/>
<protein>
    <submittedName>
        <fullName evidence="3">Glycosyl transferase</fullName>
    </submittedName>
</protein>
<dbReference type="CDD" id="cd03808">
    <property type="entry name" value="GT4_CapM-like"/>
    <property type="match status" value="1"/>
</dbReference>
<feature type="domain" description="Glycosyltransferase subfamily 4-like N-terminal" evidence="2">
    <location>
        <begin position="10"/>
        <end position="145"/>
    </location>
</feature>
<evidence type="ECO:0000313" key="3">
    <source>
        <dbReference type="EMBL" id="KKK36619.1"/>
    </source>
</evidence>
<gene>
    <name evidence="3" type="ORF">WQ57_18400</name>
</gene>
<evidence type="ECO:0000259" key="1">
    <source>
        <dbReference type="Pfam" id="PF00534"/>
    </source>
</evidence>
<evidence type="ECO:0000313" key="4">
    <source>
        <dbReference type="Proteomes" id="UP000034166"/>
    </source>
</evidence>
<dbReference type="PANTHER" id="PTHR12526:SF630">
    <property type="entry name" value="GLYCOSYLTRANSFERASE"/>
    <property type="match status" value="1"/>
</dbReference>
<evidence type="ECO:0000259" key="2">
    <source>
        <dbReference type="Pfam" id="PF13477"/>
    </source>
</evidence>
<dbReference type="OrthoDB" id="9806653at2"/>
<keyword evidence="4" id="KW-1185">Reference proteome</keyword>
<dbReference type="GO" id="GO:0016757">
    <property type="term" value="F:glycosyltransferase activity"/>
    <property type="evidence" value="ECO:0007669"/>
    <property type="project" value="InterPro"/>
</dbReference>
<dbReference type="Gene3D" id="3.40.50.2000">
    <property type="entry name" value="Glycogen Phosphorylase B"/>
    <property type="match status" value="2"/>
</dbReference>
<dbReference type="RefSeq" id="WP_046525225.1">
    <property type="nucleotide sequence ID" value="NZ_LAYY01000026.1"/>
</dbReference>
<proteinExistence type="predicted"/>
<name>A0A0M2SPZ6_9BACI</name>
<dbReference type="PATRIC" id="fig|1408103.3.peg.4075"/>
<dbReference type="InterPro" id="IPR028098">
    <property type="entry name" value="Glyco_trans_4-like_N"/>
</dbReference>
<dbReference type="Pfam" id="PF13477">
    <property type="entry name" value="Glyco_trans_4_2"/>
    <property type="match status" value="1"/>
</dbReference>
<feature type="domain" description="Glycosyl transferase family 1" evidence="1">
    <location>
        <begin position="188"/>
        <end position="352"/>
    </location>
</feature>
<comment type="caution">
    <text evidence="3">The sequence shown here is derived from an EMBL/GenBank/DDBJ whole genome shotgun (WGS) entry which is preliminary data.</text>
</comment>
<keyword evidence="3" id="KW-0808">Transferase</keyword>
<dbReference type="InterPro" id="IPR001296">
    <property type="entry name" value="Glyco_trans_1"/>
</dbReference>
<sequence length="377" mass="42980">MKLLFVTTISDTVNAFLVPHIRFLIEQGNKVGVAFNIIQEVNPELLQLGCKVHQVDFQRNPLAGENLSAYRNIREIIMTEEYELVHVHTPVASFLTRLACRNIRKVKVLYTAHGFHFFKGAPKKNWAVYYTIEKIVARWTDGVITMNGEDFEAAKGFKLRKSNSIYKVHGIGLDLKKFRPTTNEQKITLRREYGYNAEEFILIYAGELSYRKHQDLLIKAISIVKEKVPRVKLLLAGDGDRLEEYKELTDTLGVGRHVDFLGYRKDIQRLLAMADLAISTSRQEGLPVNVMEAMATGLPLIVTDCRGNRDLVTPGKNGFVVGVDDVEACAKGIIELYYSKELRMKFAQKSRDMIEKYSLNQVIGEMKEIYSKHSVKC</sequence>
<organism evidence="3 4">
    <name type="scientific">Mesobacillus campisalis</name>
    <dbReference type="NCBI Taxonomy" id="1408103"/>
    <lineage>
        <taxon>Bacteria</taxon>
        <taxon>Bacillati</taxon>
        <taxon>Bacillota</taxon>
        <taxon>Bacilli</taxon>
        <taxon>Bacillales</taxon>
        <taxon>Bacillaceae</taxon>
        <taxon>Mesobacillus</taxon>
    </lineage>
</organism>
<dbReference type="Proteomes" id="UP000034166">
    <property type="component" value="Unassembled WGS sequence"/>
</dbReference>
<dbReference type="Pfam" id="PF00534">
    <property type="entry name" value="Glycos_transf_1"/>
    <property type="match status" value="1"/>
</dbReference>
<reference evidence="3 4" key="1">
    <citation type="submission" date="2015-04" db="EMBL/GenBank/DDBJ databases">
        <title>Taxonomic description and genome sequence of Bacillus campisalis sp. nov., a novel member of the genus Bacillus isolated from solar saltern.</title>
        <authorList>
            <person name="Mathan Kumar R."/>
            <person name="Kaur G."/>
            <person name="Kumar A."/>
            <person name="Singh N.K."/>
            <person name="Kaur N."/>
            <person name="Kumar N."/>
            <person name="Mayilraj S."/>
        </authorList>
    </citation>
    <scope>NUCLEOTIDE SEQUENCE [LARGE SCALE GENOMIC DNA]</scope>
    <source>
        <strain evidence="3 4">SA2-6</strain>
    </source>
</reference>
<dbReference type="EMBL" id="LAYY01000026">
    <property type="protein sequence ID" value="KKK36619.1"/>
    <property type="molecule type" value="Genomic_DNA"/>
</dbReference>
<accession>A0A0M2SPZ6</accession>
<dbReference type="PANTHER" id="PTHR12526">
    <property type="entry name" value="GLYCOSYLTRANSFERASE"/>
    <property type="match status" value="1"/>
</dbReference>